<name>A0A0E9WBJ6_ANGAN</name>
<dbReference type="AlphaFoldDB" id="A0A0E9WBJ6"/>
<proteinExistence type="predicted"/>
<protein>
    <submittedName>
        <fullName evidence="1">Uncharacterized protein</fullName>
    </submittedName>
</protein>
<reference evidence="1" key="1">
    <citation type="submission" date="2014-11" db="EMBL/GenBank/DDBJ databases">
        <authorList>
            <person name="Amaro Gonzalez C."/>
        </authorList>
    </citation>
    <scope>NUCLEOTIDE SEQUENCE</scope>
</reference>
<organism evidence="1">
    <name type="scientific">Anguilla anguilla</name>
    <name type="common">European freshwater eel</name>
    <name type="synonym">Muraena anguilla</name>
    <dbReference type="NCBI Taxonomy" id="7936"/>
    <lineage>
        <taxon>Eukaryota</taxon>
        <taxon>Metazoa</taxon>
        <taxon>Chordata</taxon>
        <taxon>Craniata</taxon>
        <taxon>Vertebrata</taxon>
        <taxon>Euteleostomi</taxon>
        <taxon>Actinopterygii</taxon>
        <taxon>Neopterygii</taxon>
        <taxon>Teleostei</taxon>
        <taxon>Anguilliformes</taxon>
        <taxon>Anguillidae</taxon>
        <taxon>Anguilla</taxon>
    </lineage>
</organism>
<evidence type="ECO:0000313" key="1">
    <source>
        <dbReference type="EMBL" id="JAH86940.1"/>
    </source>
</evidence>
<reference evidence="1" key="2">
    <citation type="journal article" date="2015" name="Fish Shellfish Immunol.">
        <title>Early steps in the European eel (Anguilla anguilla)-Vibrio vulnificus interaction in the gills: Role of the RtxA13 toxin.</title>
        <authorList>
            <person name="Callol A."/>
            <person name="Pajuelo D."/>
            <person name="Ebbesson L."/>
            <person name="Teles M."/>
            <person name="MacKenzie S."/>
            <person name="Amaro C."/>
        </authorList>
    </citation>
    <scope>NUCLEOTIDE SEQUENCE</scope>
</reference>
<dbReference type="EMBL" id="GBXM01021637">
    <property type="protein sequence ID" value="JAH86940.1"/>
    <property type="molecule type" value="Transcribed_RNA"/>
</dbReference>
<sequence length="46" mass="5159">MHRQRCDMTLVSFNGFQALPLLGTPDTQKPILSSTQQVRSAIELQT</sequence>
<accession>A0A0E9WBJ6</accession>